<evidence type="ECO:0000313" key="1">
    <source>
        <dbReference type="EMBL" id="ABQ28809.1"/>
    </source>
</evidence>
<accession>A5FT77</accession>
<reference evidence="1 2" key="1">
    <citation type="submission" date="2007-05" db="EMBL/GenBank/DDBJ databases">
        <title>Complete sequence of plasmid1 pACRY01 of Acidiphilium cryptum JF-5.</title>
        <authorList>
            <consortium name="US DOE Joint Genome Institute"/>
            <person name="Copeland A."/>
            <person name="Lucas S."/>
            <person name="Lapidus A."/>
            <person name="Barry K."/>
            <person name="Detter J.C."/>
            <person name="Glavina del Rio T."/>
            <person name="Hammon N."/>
            <person name="Israni S."/>
            <person name="Dalin E."/>
            <person name="Tice H."/>
            <person name="Pitluck S."/>
            <person name="Sims D."/>
            <person name="Brettin T."/>
            <person name="Bruce D."/>
            <person name="Han C."/>
            <person name="Schmutz J."/>
            <person name="Larimer F."/>
            <person name="Land M."/>
            <person name="Hauser L."/>
            <person name="Kyrpides N."/>
            <person name="Kim E."/>
            <person name="Magnuson T."/>
            <person name="Richardson P."/>
        </authorList>
    </citation>
    <scope>NUCLEOTIDE SEQUENCE [LARGE SCALE GENOMIC DNA]</scope>
    <source>
        <strain evidence="2">JF-5</strain>
        <plasmid evidence="2">Plasmid pACRY01</plasmid>
    </source>
</reference>
<geneLocation type="plasmid" evidence="1 2">
    <name>pACRY01</name>
</geneLocation>
<name>A5FT77_ACICJ</name>
<evidence type="ECO:0000313" key="2">
    <source>
        <dbReference type="Proteomes" id="UP000000245"/>
    </source>
</evidence>
<proteinExistence type="predicted"/>
<organism evidence="1 2">
    <name type="scientific">Acidiphilium cryptum (strain JF-5)</name>
    <dbReference type="NCBI Taxonomy" id="349163"/>
    <lineage>
        <taxon>Bacteria</taxon>
        <taxon>Pseudomonadati</taxon>
        <taxon>Pseudomonadota</taxon>
        <taxon>Alphaproteobacteria</taxon>
        <taxon>Acetobacterales</taxon>
        <taxon>Acidocellaceae</taxon>
        <taxon>Acidiphilium</taxon>
    </lineage>
</organism>
<dbReference type="Proteomes" id="UP000000245">
    <property type="component" value="Plasmid pACRY01"/>
</dbReference>
<keyword evidence="1" id="KW-0614">Plasmid</keyword>
<dbReference type="EMBL" id="CP000689">
    <property type="protein sequence ID" value="ABQ28809.1"/>
    <property type="molecule type" value="Genomic_DNA"/>
</dbReference>
<protein>
    <submittedName>
        <fullName evidence="1">Uncharacterized protein</fullName>
    </submittedName>
</protein>
<dbReference type="AlphaFoldDB" id="A5FT77"/>
<gene>
    <name evidence="1" type="ordered locus">Acry_3187</name>
</gene>
<dbReference type="HOGENOM" id="CLU_1860860_0_0_5"/>
<sequence length="137" mass="15502">MPDQVIQERPATRKSLKLYQDLSGRWFGRFNRLGMGLLGMRHGRGSMQPGGFVLTHVEMVCGLEVMVFCYGVMRCRSDMHGGRRMIGGRLVGAGADRGGIRYCHVISPEMVQGYRSWEAYDSLPKNKLKISDHRIAR</sequence>
<keyword evidence="2" id="KW-1185">Reference proteome</keyword>
<dbReference type="KEGG" id="acr:Acry_3187"/>